<name>D7BIE8_ALLS1</name>
<keyword evidence="2" id="KW-0812">Transmembrane</keyword>
<feature type="domain" description="Translocation and assembly module TamB C-terminal" evidence="6">
    <location>
        <begin position="2404"/>
        <end position="2718"/>
    </location>
</feature>
<evidence type="ECO:0000256" key="2">
    <source>
        <dbReference type="ARBA" id="ARBA00022692"/>
    </source>
</evidence>
<reference evidence="7 8" key="1">
    <citation type="journal article" date="2010" name="Stand. Genomic Sci.">
        <title>Complete genome sequence of Meiothermus silvanus type strain (VI-R2).</title>
        <authorList>
            <person name="Sikorski J."/>
            <person name="Tindall B.J."/>
            <person name="Lowry S."/>
            <person name="Lucas S."/>
            <person name="Nolan M."/>
            <person name="Copeland A."/>
            <person name="Glavina Del Rio T."/>
            <person name="Tice H."/>
            <person name="Cheng J.F."/>
            <person name="Han C."/>
            <person name="Pitluck S."/>
            <person name="Liolios K."/>
            <person name="Ivanova N."/>
            <person name="Mavromatis K."/>
            <person name="Mikhailova N."/>
            <person name="Pati A."/>
            <person name="Goodwin L."/>
            <person name="Chen A."/>
            <person name="Palaniappan K."/>
            <person name="Land M."/>
            <person name="Hauser L."/>
            <person name="Chang Y.J."/>
            <person name="Jeffries C.D."/>
            <person name="Rohde M."/>
            <person name="Goker M."/>
            <person name="Woyke T."/>
            <person name="Bristow J."/>
            <person name="Eisen J.A."/>
            <person name="Markowitz V."/>
            <person name="Hugenholtz P."/>
            <person name="Kyrpides N.C."/>
            <person name="Klenk H.P."/>
            <person name="Lapidus A."/>
        </authorList>
    </citation>
    <scope>NUCLEOTIDE SEQUENCE [LARGE SCALE GENOMIC DNA]</scope>
    <source>
        <strain evidence="8">ATCC 700542 / DSM 9946 / VI-R2</strain>
    </source>
</reference>
<organism evidence="7 8">
    <name type="scientific">Allomeiothermus silvanus (strain ATCC 700542 / DSM 9946 / NBRC 106475 / NCIMB 13440 / VI-R2)</name>
    <name type="common">Thermus silvanus</name>
    <dbReference type="NCBI Taxonomy" id="526227"/>
    <lineage>
        <taxon>Bacteria</taxon>
        <taxon>Thermotogati</taxon>
        <taxon>Deinococcota</taxon>
        <taxon>Deinococci</taxon>
        <taxon>Thermales</taxon>
        <taxon>Thermaceae</taxon>
        <taxon>Allomeiothermus</taxon>
    </lineage>
</organism>
<dbReference type="Pfam" id="PF04357">
    <property type="entry name" value="TamB"/>
    <property type="match status" value="1"/>
</dbReference>
<comment type="subcellular location">
    <subcellularLocation>
        <location evidence="1">Membrane</location>
        <topology evidence="1">Single-pass membrane protein</topology>
    </subcellularLocation>
</comment>
<evidence type="ECO:0000313" key="8">
    <source>
        <dbReference type="Proteomes" id="UP000001916"/>
    </source>
</evidence>
<dbReference type="HOGENOM" id="CLU_227434_0_0_0"/>
<evidence type="ECO:0000259" key="6">
    <source>
        <dbReference type="Pfam" id="PF04357"/>
    </source>
</evidence>
<sequence length="2780" mass="298711">MRFRRFWPLLALLVLVLLPAAPPLLDLLLKQGLAAAGFQGQWAGISGYVFTGIRLKEGKLQGPGVRVSAQEVTISYQLFGLLRRELPLRIRVRGGTANLEWDQLIPEKVTQQPPPPFRLLVEQLDLENVEATIAQGQRLPIPKLRLSLGGRGPAYGFRAQTPDGAIKGTVKRTGLEFESWEIRFAGEVRAARFWYPGLEGGRLEGTWKLGPHGVFGDNYVHGGRIKIPGVPFLAEEVEGPIDFVKNQVTARLSGRALDGPVRATARVDISGRRYTFHVEGTPSLPAIGQSYGLSLPVEGRGPLALDGEGWEKVRLKGQFRGEGTAVGQPLTYAGSLALDKTFTLQTQVRGRFFDREYRAGVNLESERYRVNLTDNLGSQLALQGVSNRARGEGSLVWPVPLKGRAQLVFDLEQGRWNLGVRSPGVGLPLAQPLDLSGRLQGEGNRVSGDLGPVRLAGSWENLALAVSKLPLVVGEVAGSGSLRGGRLSADLGYTSPYASFPLAVRQQGAAWLLSSPHASGRYEGGVFTLSVNGQPLTLLEPLQLFGKAVYRNQVFSGDWRLVGERLEARGVIENLATRFSGVVRTPVGTLPLSGRADSGGVQARLSTLNVTAGAEGVRVQGPLAFRLAPGLAVSLRSDLTYRNGEFSGTASAVTPYLSARLEGRGQGLWATTQGYAELSGPVFPDTQLSGQLTLPSLGAVQISKLPMHVTRNGATLGEGRVDFKPGFPFRVLLPARIGGIPATLRGSGGVEGGNLAVRLPWGEVQGSGNWHDLQVTGELAYAPLGQGRLSGTANLFEGSYALRLAVPKLDGALRVFGKGASLTYAGSFQDGRLEVSGAYRAEAGRNALEGLALKVKARDFDLEPLGIPFQLSGTWGEGGGLLRTRTAFGNFEARGQHLLGPLEVSGVGEWGRLRGTLDAERVLAIAQVTLPGIEGQVSLAGPWSDLELLGQGRYDLPYLEPAEWRLEANVNQQTWQLSGPLALVGQGREYRGQIVRWGYAVAGERGQLSGRVRGEGTKIQAELQTTYRGVPIEVSARTDRLEAQAVQADLRLPEGVAHLAEGKVSFDLETAPLAQAFGLPVLGRLAGSLDMEGLLRGDRRLPPGQAKGRLEAWGEAVDLTYHSGQLRVFLPLRNVGARADIGDQIRIEGLGDLSGGVRIEPDLRGELRYAIGGNTFTAQLVGTLQAPQVQAEAVGAWGQAVAQIAGDLKEQMARGTLEVRTPWADAGVVFHSEKTRYAAAGNLKSKQYLEQTGPVSLEGEGLAWKLDWKAPLGVQAEGEGLGFEQVRLLGANSVKVAQRNFDLQGDLTYRRGAASANGTFAGRMAVSSPGIRLDLRGEGRRLWAEGEAFEVKVAANSDDRGNLGGSLSYIRTLGPSRLEASGELSGNLQAPRLEGRGLVLGQGKEIALRFSHAGKFFARAEGEGVDIRVQGPDLLQAGALENIRLSAHLDADLEPFTGVPVHLRTQAEGPWQTLEFPIVVSGFDTQATGEVRLQPLWARLEGTYQGQGFRVIYQEGLSAELTGPYLRGTARWAEAGPTGALAVELPLPGGGLRGQADLTRAQAELKGFGDWRGTVLARLPGGWREPTRIRLAADLTGVVEVQGDIQAQLSPRGVEGQVVVGYPEWGSVRFEGRGARVEIRGQGGVEPLTGSLDLVPLRFNWSYVGELPKGLGRLQARGGYPGAWLSGQYQNLGKTLSLRGEGQKLQVSGEGVQGQLSTQGPSLRLHNFTLGPAVLSGTAEGKWSALDFDLAWQALGRAGEVRGSYGEGRLQANLFGDVAGLVLWGPTWSGRLRMREGEVQLSGAGAIPQASGGFFGLQARLNYPVLEVETVASQRSGESLRANLLTRQAQGRLVYQGIEVTGSGQRVTARYPLADGRLQGDLDLHTFAVTLSAPDLGQGSLRYADGQLEGQVTARLYAVDLTLRGVGQRLYLSGSHPASDWLSWGAGRFEGEIGLSADWSLSYQGEGQVFQARGKGLEGQVQAQGRWIQGELAYSGDWKGVLKLDVPLKPLESRLKGELAARSPLQVSAVLSGAIGQISLTARLDGGVPVARAELASVVLEDLPWLHPVVPYLSGRVSGAVGYREGNLAVTLQAPSLRVVGDEAPLPMHLEGTWKGGEAKGELRLGKSTAQLTLNRDQLGGHVQAVNFPLHWLLSAWAGELKGQAFWTGKASFRYHFLDPWASQGLLVGERLRFEGGGDALVGQAVLRYEKERLDIDKLALSGKGTWRGEGYWSRKEGSRLKLDLQDTTFTPVLQVIPTLKPFAPEGSGTLRLSSDGNQFALELEKFRFKLGPVVGEFPQARLRLGETAVAEGTLNLSGPYPAQAQLSGEGSLQSFLVRARGTAQIPLLEPNQRLSVEFRYPGYVTTVSTETATLSGTVFPLAMGFYGEIPVSAPRYYLQEGRVRVNGSLNQEGGVFKLRGNVEVLRARLALPEGQQEVTVPVGDSSKPANTPVGSRPGDRLEQQPREAAPLEFVNLRITAERGILFQEALAQGELAGDVYLNGTLSDPFLSGEVRPLRGEVRLWNNVFTLRESVPDEGGEFRSVATFSPDQGIFPVVSVVASASQIRDQASGATYDVLLKLRGRFVRESGRARFVVDQGYPQLVATGVSGQAAALSQAQIYTLLTLGRSDLENVPASLVQSGLQAALQNFLFGQLERELAKALGLEQVRIEVPNFSGGNFRFETTSLSFGIRIAPEVLLRTTFAFTGEGIITAEYRLDGFIFTLGTKFVSETTGIKLRPEFSLGYSILPNLDLSLFVRDDTKPGADPDVRFGLGLNLRF</sequence>
<evidence type="ECO:0000256" key="4">
    <source>
        <dbReference type="ARBA" id="ARBA00023136"/>
    </source>
</evidence>
<gene>
    <name evidence="7" type="ordered locus">Mesil_2256</name>
</gene>
<dbReference type="InterPro" id="IPR007452">
    <property type="entry name" value="TamB_C"/>
</dbReference>
<dbReference type="OrthoDB" id="5288149at2"/>
<dbReference type="EMBL" id="CP002042">
    <property type="protein sequence ID" value="ADH64123.1"/>
    <property type="molecule type" value="Genomic_DNA"/>
</dbReference>
<evidence type="ECO:0000256" key="5">
    <source>
        <dbReference type="SAM" id="MobiDB-lite"/>
    </source>
</evidence>
<dbReference type="eggNOG" id="COG2911">
    <property type="taxonomic scope" value="Bacteria"/>
</dbReference>
<feature type="region of interest" description="Disordered" evidence="5">
    <location>
        <begin position="2437"/>
        <end position="2467"/>
    </location>
</feature>
<keyword evidence="3" id="KW-1133">Transmembrane helix</keyword>
<evidence type="ECO:0000313" key="7">
    <source>
        <dbReference type="EMBL" id="ADH64123.1"/>
    </source>
</evidence>
<dbReference type="GO" id="GO:0005886">
    <property type="term" value="C:plasma membrane"/>
    <property type="evidence" value="ECO:0007669"/>
    <property type="project" value="InterPro"/>
</dbReference>
<dbReference type="RefSeq" id="WP_013158668.1">
    <property type="nucleotide sequence ID" value="NC_014212.1"/>
</dbReference>
<proteinExistence type="predicted"/>
<evidence type="ECO:0000256" key="1">
    <source>
        <dbReference type="ARBA" id="ARBA00004167"/>
    </source>
</evidence>
<dbReference type="Proteomes" id="UP000001916">
    <property type="component" value="Chromosome"/>
</dbReference>
<dbReference type="KEGG" id="msv:Mesil_2256"/>
<accession>D7BIE8</accession>
<keyword evidence="8" id="KW-1185">Reference proteome</keyword>
<protein>
    <recommendedName>
        <fullName evidence="6">Translocation and assembly module TamB C-terminal domain-containing protein</fullName>
    </recommendedName>
</protein>
<dbReference type="GO" id="GO:0009306">
    <property type="term" value="P:protein secretion"/>
    <property type="evidence" value="ECO:0007669"/>
    <property type="project" value="InterPro"/>
</dbReference>
<keyword evidence="4" id="KW-0472">Membrane</keyword>
<evidence type="ECO:0000256" key="3">
    <source>
        <dbReference type="ARBA" id="ARBA00022989"/>
    </source>
</evidence>